<dbReference type="EMBL" id="CM023474">
    <property type="protein sequence ID" value="KAH7949981.1"/>
    <property type="molecule type" value="Genomic_DNA"/>
</dbReference>
<keyword evidence="2" id="KW-1185">Reference proteome</keyword>
<evidence type="ECO:0000313" key="2">
    <source>
        <dbReference type="Proteomes" id="UP000821865"/>
    </source>
</evidence>
<dbReference type="Proteomes" id="UP000821865">
    <property type="component" value="Chromosome 5"/>
</dbReference>
<comment type="caution">
    <text evidence="1">The sequence shown here is derived from an EMBL/GenBank/DDBJ whole genome shotgun (WGS) entry which is preliminary data.</text>
</comment>
<evidence type="ECO:0000313" key="1">
    <source>
        <dbReference type="EMBL" id="KAH7949981.1"/>
    </source>
</evidence>
<protein>
    <submittedName>
        <fullName evidence="1">Uncharacterized protein</fullName>
    </submittedName>
</protein>
<organism evidence="1 2">
    <name type="scientific">Dermacentor silvarum</name>
    <name type="common">Tick</name>
    <dbReference type="NCBI Taxonomy" id="543639"/>
    <lineage>
        <taxon>Eukaryota</taxon>
        <taxon>Metazoa</taxon>
        <taxon>Ecdysozoa</taxon>
        <taxon>Arthropoda</taxon>
        <taxon>Chelicerata</taxon>
        <taxon>Arachnida</taxon>
        <taxon>Acari</taxon>
        <taxon>Parasitiformes</taxon>
        <taxon>Ixodida</taxon>
        <taxon>Ixodoidea</taxon>
        <taxon>Ixodidae</taxon>
        <taxon>Rhipicephalinae</taxon>
        <taxon>Dermacentor</taxon>
    </lineage>
</organism>
<reference evidence="1" key="1">
    <citation type="submission" date="2020-05" db="EMBL/GenBank/DDBJ databases">
        <title>Large-scale comparative analyses of tick genomes elucidate their genetic diversity and vector capacities.</title>
        <authorList>
            <person name="Jia N."/>
            <person name="Wang J."/>
            <person name="Shi W."/>
            <person name="Du L."/>
            <person name="Sun Y."/>
            <person name="Zhan W."/>
            <person name="Jiang J."/>
            <person name="Wang Q."/>
            <person name="Zhang B."/>
            <person name="Ji P."/>
            <person name="Sakyi L.B."/>
            <person name="Cui X."/>
            <person name="Yuan T."/>
            <person name="Jiang B."/>
            <person name="Yang W."/>
            <person name="Lam T.T.-Y."/>
            <person name="Chang Q."/>
            <person name="Ding S."/>
            <person name="Wang X."/>
            <person name="Zhu J."/>
            <person name="Ruan X."/>
            <person name="Zhao L."/>
            <person name="Wei J."/>
            <person name="Que T."/>
            <person name="Du C."/>
            <person name="Cheng J."/>
            <person name="Dai P."/>
            <person name="Han X."/>
            <person name="Huang E."/>
            <person name="Gao Y."/>
            <person name="Liu J."/>
            <person name="Shao H."/>
            <person name="Ye R."/>
            <person name="Li L."/>
            <person name="Wei W."/>
            <person name="Wang X."/>
            <person name="Wang C."/>
            <person name="Yang T."/>
            <person name="Huo Q."/>
            <person name="Li W."/>
            <person name="Guo W."/>
            <person name="Chen H."/>
            <person name="Zhou L."/>
            <person name="Ni X."/>
            <person name="Tian J."/>
            <person name="Zhou Y."/>
            <person name="Sheng Y."/>
            <person name="Liu T."/>
            <person name="Pan Y."/>
            <person name="Xia L."/>
            <person name="Li J."/>
            <person name="Zhao F."/>
            <person name="Cao W."/>
        </authorList>
    </citation>
    <scope>NUCLEOTIDE SEQUENCE</scope>
    <source>
        <strain evidence="1">Dsil-2018</strain>
    </source>
</reference>
<gene>
    <name evidence="1" type="ORF">HPB49_017901</name>
</gene>
<sequence length="730" mass="82698">MANRRNAAIRGSRTVGAADISNLLVDLEHARGFFSGKPIDYRMPCTASEDRTCQIVANLTVWNEFLCPLQLELQELTETARQLGLVEVSNARLHPPWKRRQAATVLYWLLYSHHCVARIDITHVITLRGMAKLCIPVLCKALDGNSSLKSVILRPHFPLKFECKDIKKVLKVVSSLKCLEEVQLPHYSAWCLHTVSDILRSTTTLTLLDWCSVEHVESTLAKRFLTVLRMNSTLRDLALSVAIISADPALFVEFLTGDAQLQNLRVVSNCDCCGDDSWEWIFKGMLKNRTVSSLQAENVTLEYGTVELASKVLAENRVLRSFRLSPRSYVRHTSVWFVLSLEMPPNTTAFQEAIARNTTLEYMTLNFRIWSAEYWGPFFRVLLEHTSLKLVTIDVEKKEEYHLLPGVVKALQESGSEEKVFFKAPCIADELAVADCKLFTELRVELWNRTKEKMLPFFQQLSTFSRLKALSLTLLSWDSVIFSAISEYIAMTSTLRKLYVDLNMRFADELIEWWPALSKSILLNRSIADLSIGVSLESGENVELLGNAVMRSSTIRKLSLMSFSPLAFHAFLRGLRADILNNYTLCSVVMDNSRIFNLAADWFPVRDASRRNCGFVARAAQFLNHARCDRHCAAGLDRVSRHPALVAELAEVLSIGQVEAADMVQRRFQSIEGLHDFMRLAGVVKRQVTCLPREDGRTQLDDLNDDCWAHVRRYLQLDDVPHSSASPSSS</sequence>
<accession>A0ACB8CSE5</accession>
<name>A0ACB8CSE5_DERSI</name>
<proteinExistence type="predicted"/>